<dbReference type="OrthoDB" id="3730291at2"/>
<dbReference type="InterPro" id="IPR051611">
    <property type="entry name" value="ECF_transporter_component"/>
</dbReference>
<protein>
    <submittedName>
        <fullName evidence="7">Cobalt transport protein</fullName>
    </submittedName>
</protein>
<evidence type="ECO:0000256" key="5">
    <source>
        <dbReference type="ARBA" id="ARBA00023136"/>
    </source>
</evidence>
<evidence type="ECO:0000313" key="8">
    <source>
        <dbReference type="Proteomes" id="UP000018227"/>
    </source>
</evidence>
<dbReference type="InterPro" id="IPR003339">
    <property type="entry name" value="ABC/ECF_trnsptr_transmembrane"/>
</dbReference>
<evidence type="ECO:0000256" key="3">
    <source>
        <dbReference type="ARBA" id="ARBA00022692"/>
    </source>
</evidence>
<dbReference type="RefSeq" id="WP_023354149.1">
    <property type="nucleotide sequence ID" value="NZ_KI535367.1"/>
</dbReference>
<dbReference type="PANTHER" id="PTHR34857">
    <property type="entry name" value="SLL0384 PROTEIN"/>
    <property type="match status" value="1"/>
</dbReference>
<dbReference type="eggNOG" id="COG0619">
    <property type="taxonomic scope" value="Bacteria"/>
</dbReference>
<feature type="transmembrane region" description="Helical" evidence="6">
    <location>
        <begin position="91"/>
        <end position="114"/>
    </location>
</feature>
<evidence type="ECO:0000256" key="2">
    <source>
        <dbReference type="ARBA" id="ARBA00022475"/>
    </source>
</evidence>
<evidence type="ECO:0000256" key="1">
    <source>
        <dbReference type="ARBA" id="ARBA00004141"/>
    </source>
</evidence>
<dbReference type="AlphaFoldDB" id="V2Y632"/>
<feature type="transmembrane region" description="Helical" evidence="6">
    <location>
        <begin position="65"/>
        <end position="85"/>
    </location>
</feature>
<proteinExistence type="predicted"/>
<evidence type="ECO:0000313" key="7">
    <source>
        <dbReference type="EMBL" id="ESL03557.1"/>
    </source>
</evidence>
<evidence type="ECO:0000256" key="6">
    <source>
        <dbReference type="SAM" id="Phobius"/>
    </source>
</evidence>
<keyword evidence="3 6" id="KW-0812">Transmembrane</keyword>
<dbReference type="Proteomes" id="UP000018227">
    <property type="component" value="Unassembled WGS sequence"/>
</dbReference>
<feature type="transmembrane region" description="Helical" evidence="6">
    <location>
        <begin position="217"/>
        <end position="237"/>
    </location>
</feature>
<dbReference type="EMBL" id="ACIL03000009">
    <property type="protein sequence ID" value="ESL03557.1"/>
    <property type="molecule type" value="Genomic_DNA"/>
</dbReference>
<evidence type="ECO:0000256" key="4">
    <source>
        <dbReference type="ARBA" id="ARBA00022989"/>
    </source>
</evidence>
<organism evidence="7 8">
    <name type="scientific">Catonella morbi ATCC 51271</name>
    <dbReference type="NCBI Taxonomy" id="592026"/>
    <lineage>
        <taxon>Bacteria</taxon>
        <taxon>Bacillati</taxon>
        <taxon>Bacillota</taxon>
        <taxon>Clostridia</taxon>
        <taxon>Lachnospirales</taxon>
        <taxon>Lachnospiraceae</taxon>
        <taxon>Catonella</taxon>
    </lineage>
</organism>
<comment type="caution">
    <text evidence="7">The sequence shown here is derived from an EMBL/GenBank/DDBJ whole genome shotgun (WGS) entry which is preliminary data.</text>
</comment>
<accession>V2Y632</accession>
<dbReference type="PANTHER" id="PTHR34857:SF2">
    <property type="entry name" value="SLL0384 PROTEIN"/>
    <property type="match status" value="1"/>
</dbReference>
<name>V2Y632_9FIRM</name>
<keyword evidence="4 6" id="KW-1133">Transmembrane helix</keyword>
<keyword evidence="2" id="KW-1003">Cell membrane</keyword>
<comment type="subcellular location">
    <subcellularLocation>
        <location evidence="1">Membrane</location>
        <topology evidence="1">Multi-pass membrane protein</topology>
    </subcellularLocation>
</comment>
<feature type="transmembrane region" description="Helical" evidence="6">
    <location>
        <begin position="21"/>
        <end position="36"/>
    </location>
</feature>
<sequence length="241" mass="27385">MNKKNCTQYKKKSLFDPRTKLLLIFMEAILVLASAGGERLFWFRTVFTVLPFLLLVTTKRYKNCIIGLIVIAIIYILEALIFPYVRGVAASIMLIVIMIVGRFFPAYLTGVYVINTTTVSEFKAAMDKLHMPDALTIPMCVMFRFFPTIREENNSIRAAMKMRGIRFGGGKMMQILEYRIVPMITCTAKIGEELSASALTRGLSSQKKRTNICHIGFGRLDWMFFLLVAAMLIYWGLGVFA</sequence>
<gene>
    <name evidence="7" type="ORF">GCWU0000282_001269</name>
</gene>
<reference evidence="7 8" key="1">
    <citation type="submission" date="2013-06" db="EMBL/GenBank/DDBJ databases">
        <authorList>
            <person name="Weinstock G."/>
            <person name="Sodergren E."/>
            <person name="Clifton S."/>
            <person name="Fulton L."/>
            <person name="Fulton B."/>
            <person name="Courtney L."/>
            <person name="Fronick C."/>
            <person name="Harrison M."/>
            <person name="Strong C."/>
            <person name="Farmer C."/>
            <person name="Delahaunty K."/>
            <person name="Markovic C."/>
            <person name="Hall O."/>
            <person name="Minx P."/>
            <person name="Tomlinson C."/>
            <person name="Mitreva M."/>
            <person name="Nelson J."/>
            <person name="Hou S."/>
            <person name="Wollam A."/>
            <person name="Pepin K.H."/>
            <person name="Johnson M."/>
            <person name="Bhonagiri V."/>
            <person name="Nash W.E."/>
            <person name="Warren W."/>
            <person name="Chinwalla A."/>
            <person name="Mardis E.R."/>
            <person name="Wilson R.K."/>
        </authorList>
    </citation>
    <scope>NUCLEOTIDE SEQUENCE [LARGE SCALE GENOMIC DNA]</scope>
    <source>
        <strain evidence="7 8">ATCC 51271</strain>
    </source>
</reference>
<dbReference type="STRING" id="592026.GCWU0000282_001269"/>
<dbReference type="CDD" id="cd16914">
    <property type="entry name" value="EcfT"/>
    <property type="match status" value="1"/>
</dbReference>
<dbReference type="GO" id="GO:0005886">
    <property type="term" value="C:plasma membrane"/>
    <property type="evidence" value="ECO:0007669"/>
    <property type="project" value="UniProtKB-ARBA"/>
</dbReference>
<dbReference type="Pfam" id="PF02361">
    <property type="entry name" value="CbiQ"/>
    <property type="match status" value="1"/>
</dbReference>
<keyword evidence="5 6" id="KW-0472">Membrane</keyword>
<keyword evidence="8" id="KW-1185">Reference proteome</keyword>
<dbReference type="HOGENOM" id="CLU_076847_1_1_9"/>